<organism evidence="1 2">
    <name type="scientific">Panagrolaimus sp. ES5</name>
    <dbReference type="NCBI Taxonomy" id="591445"/>
    <lineage>
        <taxon>Eukaryota</taxon>
        <taxon>Metazoa</taxon>
        <taxon>Ecdysozoa</taxon>
        <taxon>Nematoda</taxon>
        <taxon>Chromadorea</taxon>
        <taxon>Rhabditida</taxon>
        <taxon>Tylenchina</taxon>
        <taxon>Panagrolaimomorpha</taxon>
        <taxon>Panagrolaimoidea</taxon>
        <taxon>Panagrolaimidae</taxon>
        <taxon>Panagrolaimus</taxon>
    </lineage>
</organism>
<proteinExistence type="predicted"/>
<evidence type="ECO:0000313" key="2">
    <source>
        <dbReference type="WBParaSite" id="ES5_v2.g5603.t1"/>
    </source>
</evidence>
<reference evidence="2" key="1">
    <citation type="submission" date="2022-11" db="UniProtKB">
        <authorList>
            <consortium name="WormBaseParasite"/>
        </authorList>
    </citation>
    <scope>IDENTIFICATION</scope>
</reference>
<dbReference type="Proteomes" id="UP000887579">
    <property type="component" value="Unplaced"/>
</dbReference>
<protein>
    <submittedName>
        <fullName evidence="2">Fibrinogen C-terminal domain-containing protein</fullName>
    </submittedName>
</protein>
<sequence length="437" mass="47228">MFFLGLSFKIVTAFILLNIVSADYQLTIVLNSISIDGTLPNGAQCSPYYGLGVKCFPRPKICIEPLEYSNDNLDQCVIGSYIDLGVGNDTNDMTFSANAYYGGWYNPSTFNFFGNFNGFKIKLIIWNADGTNYQIIDSNQWNVTQGSNAQVDESDARNTKISLHWSVEIQTQPTAPPTIPTTPGSGGSTGSPSLPSDCSTITVAGKTSISIGGTSVEVYCDGKGGTAIQRRTDGSGTFDSMDISTYEVHFGDAATSYWLGLDNINQFTSGSQYTAIITTCCKTTPYIETYDSFKVDDANTNYTLTVTAAAGNNNRLLASGINTNKADNGSPFSTYNHFNRDDIDRTICASAINAGGWWFGSCDNNLNGHYYIADGDYTDPATCKNDPSSHYAPGNTGAGISYPITISYQKTQISLYKPNAFRNFDVNAAAQDFCTSP</sequence>
<accession>A0AC34GNX9</accession>
<name>A0AC34GNX9_9BILA</name>
<evidence type="ECO:0000313" key="1">
    <source>
        <dbReference type="Proteomes" id="UP000887579"/>
    </source>
</evidence>
<dbReference type="WBParaSite" id="ES5_v2.g5603.t1">
    <property type="protein sequence ID" value="ES5_v2.g5603.t1"/>
    <property type="gene ID" value="ES5_v2.g5603"/>
</dbReference>